<dbReference type="Gene3D" id="1.10.10.60">
    <property type="entry name" value="Homeodomain-like"/>
    <property type="match status" value="1"/>
</dbReference>
<dbReference type="InterPro" id="IPR009057">
    <property type="entry name" value="Homeodomain-like_sf"/>
</dbReference>
<proteinExistence type="predicted"/>
<evidence type="ECO:0000259" key="2">
    <source>
        <dbReference type="Pfam" id="PF05225"/>
    </source>
</evidence>
<evidence type="ECO:0000313" key="3">
    <source>
        <dbReference type="RefSeq" id="XP_028145406.1"/>
    </source>
</evidence>
<dbReference type="GO" id="GO:0003677">
    <property type="term" value="F:DNA binding"/>
    <property type="evidence" value="ECO:0007669"/>
    <property type="project" value="InterPro"/>
</dbReference>
<dbReference type="SUPFAM" id="SSF46689">
    <property type="entry name" value="Homeodomain-like"/>
    <property type="match status" value="1"/>
</dbReference>
<dbReference type="AlphaFoldDB" id="A0A6P7G8D5"/>
<dbReference type="KEGG" id="dvv:114338979"/>
<evidence type="ECO:0000256" key="1">
    <source>
        <dbReference type="ARBA" id="ARBA00004123"/>
    </source>
</evidence>
<comment type="subcellular location">
    <subcellularLocation>
        <location evidence="1">Nucleus</location>
    </subcellularLocation>
</comment>
<dbReference type="OrthoDB" id="6697530at2759"/>
<reference evidence="3" key="1">
    <citation type="submission" date="2025-08" db="UniProtKB">
        <authorList>
            <consortium name="RefSeq"/>
        </authorList>
    </citation>
    <scope>IDENTIFICATION</scope>
    <source>
        <tissue evidence="3">Whole insect</tissue>
    </source>
</reference>
<dbReference type="InParanoid" id="A0A6P7G8D5"/>
<dbReference type="RefSeq" id="XP_028145406.1">
    <property type="nucleotide sequence ID" value="XM_028289605.1"/>
</dbReference>
<sequence>MLTPGEDVNKNPNGDNVTGIRRRRAGVYKMVDITDGMLFKNNGFLSTLNIGKRYHLHTMPRNYKKIGVTAKFRYNEIYIKNALKAVTRGQMSIRAASTNYGVPYTTLHIKYAAHVKGEKQRIIGGQPVLSEIEEKKIVKIYLRTFWFVQSRMTF</sequence>
<organism evidence="3">
    <name type="scientific">Diabrotica virgifera virgifera</name>
    <name type="common">western corn rootworm</name>
    <dbReference type="NCBI Taxonomy" id="50390"/>
    <lineage>
        <taxon>Eukaryota</taxon>
        <taxon>Metazoa</taxon>
        <taxon>Ecdysozoa</taxon>
        <taxon>Arthropoda</taxon>
        <taxon>Hexapoda</taxon>
        <taxon>Insecta</taxon>
        <taxon>Pterygota</taxon>
        <taxon>Neoptera</taxon>
        <taxon>Endopterygota</taxon>
        <taxon>Coleoptera</taxon>
        <taxon>Polyphaga</taxon>
        <taxon>Cucujiformia</taxon>
        <taxon>Chrysomeloidea</taxon>
        <taxon>Chrysomelidae</taxon>
        <taxon>Galerucinae</taxon>
        <taxon>Diabroticina</taxon>
        <taxon>Diabroticites</taxon>
        <taxon>Diabrotica</taxon>
    </lineage>
</organism>
<dbReference type="GO" id="GO:0005634">
    <property type="term" value="C:nucleus"/>
    <property type="evidence" value="ECO:0007669"/>
    <property type="project" value="UniProtKB-SubCell"/>
</dbReference>
<dbReference type="Pfam" id="PF05225">
    <property type="entry name" value="HTH_psq"/>
    <property type="match status" value="1"/>
</dbReference>
<accession>A0A6P7G8D5</accession>
<name>A0A6P7G8D5_DIAVI</name>
<feature type="domain" description="HTH psq-type" evidence="2">
    <location>
        <begin position="81"/>
        <end position="111"/>
    </location>
</feature>
<protein>
    <submittedName>
        <fullName evidence="3">Uncharacterized protein LOC114338979 isoform X1</fullName>
    </submittedName>
</protein>
<dbReference type="InterPro" id="IPR007889">
    <property type="entry name" value="HTH_Psq"/>
</dbReference>
<gene>
    <name evidence="3" type="primary">LOC114338979</name>
</gene>